<reference evidence="8" key="2">
    <citation type="submission" date="2025-09" db="UniProtKB">
        <authorList>
            <consortium name="Ensembl"/>
        </authorList>
    </citation>
    <scope>IDENTIFICATION</scope>
</reference>
<evidence type="ECO:0000256" key="5">
    <source>
        <dbReference type="SAM" id="MobiDB-lite"/>
    </source>
</evidence>
<feature type="region of interest" description="Disordered" evidence="5">
    <location>
        <begin position="302"/>
        <end position="342"/>
    </location>
</feature>
<keyword evidence="6" id="KW-1133">Transmembrane helix</keyword>
<dbReference type="InterPro" id="IPR003530">
    <property type="entry name" value="Hematopoietin_rcpt_L_F3_CS"/>
</dbReference>
<dbReference type="AlphaFoldDB" id="A0A8C3FI97"/>
<evidence type="ECO:0000256" key="6">
    <source>
        <dbReference type="SAM" id="Phobius"/>
    </source>
</evidence>
<dbReference type="GO" id="GO:0004896">
    <property type="term" value="F:cytokine receptor activity"/>
    <property type="evidence" value="ECO:0007669"/>
    <property type="project" value="InterPro"/>
</dbReference>
<name>A0A8C3FI97_CHRPI</name>
<dbReference type="InterPro" id="IPR053073">
    <property type="entry name" value="IL11/IL27_subunit_beta"/>
</dbReference>
<evidence type="ECO:0000256" key="3">
    <source>
        <dbReference type="ARBA" id="ARBA00022737"/>
    </source>
</evidence>
<sequence>MSVTSHSLSPARSPCSPSRSPPARRVQPAKLGPCLTARAHLVPCTGVHAPGWLRGFARGAWALHGKQKSVCVAGHAGAGGYLAHAHLDWLTQCFGTRGSPVPALWGAIGTQTPPAFLVCSADSVPAWAPRPGCVCQLWLGRRHRLPCALTSRTQSSQVGPCVQDSGRPRTCTVPKCEFWSSYRLNVTEVNPLGSSFRLLDVTMQAIIKPDPPEGLVVEPVPLAPRRLRVRWQYPASWPKEPHFQLKFRLQYRPVAHGSWSMVETVNLSEVITDAFSGLEHVVQVGAKDFLDAGNWSEWSAEVRATPGPGEEGQLGQGQVRRGRQARARRGGAPGADVRLSVPADRSDPMEKVAILISLGIFAFVILAVPHARGRDRPFGSTGRVGAGMLGSPSARPGCSRVPPPAGDATELCPT</sequence>
<feature type="transmembrane region" description="Helical" evidence="6">
    <location>
        <begin position="352"/>
        <end position="371"/>
    </location>
</feature>
<keyword evidence="6" id="KW-0812">Transmembrane</keyword>
<dbReference type="SUPFAM" id="SSF49265">
    <property type="entry name" value="Fibronectin type III"/>
    <property type="match status" value="2"/>
</dbReference>
<dbReference type="PANTHER" id="PTHR48483:SF2">
    <property type="entry name" value="INTERLEUKIN-27 SUBUNIT BETA"/>
    <property type="match status" value="1"/>
</dbReference>
<dbReference type="GeneTree" id="ENSGT00940000160904"/>
<protein>
    <recommendedName>
        <fullName evidence="7">Fibronectin type-III domain-containing protein</fullName>
    </recommendedName>
</protein>
<dbReference type="PANTHER" id="PTHR48483">
    <property type="entry name" value="INTERLEUKIN-27 SUBUNIT BETA"/>
    <property type="match status" value="1"/>
</dbReference>
<dbReference type="PROSITE" id="PS01354">
    <property type="entry name" value="HEMATOPO_REC_L_F3"/>
    <property type="match status" value="1"/>
</dbReference>
<dbReference type="FunFam" id="2.60.40.10:FF:000136">
    <property type="entry name" value="Ciliary neurotrophic factor receptor alpha"/>
    <property type="match status" value="1"/>
</dbReference>
<evidence type="ECO:0000313" key="8">
    <source>
        <dbReference type="Ensembl" id="ENSCPBP00000006044.1"/>
    </source>
</evidence>
<keyword evidence="4" id="KW-0325">Glycoprotein</keyword>
<dbReference type="InterPro" id="IPR003961">
    <property type="entry name" value="FN3_dom"/>
</dbReference>
<feature type="region of interest" description="Disordered" evidence="5">
    <location>
        <begin position="1"/>
        <end position="27"/>
    </location>
</feature>
<dbReference type="Ensembl" id="ENSCPBT00000007326.1">
    <property type="protein sequence ID" value="ENSCPBP00000006044.1"/>
    <property type="gene ID" value="ENSCPBG00000004825.1"/>
</dbReference>
<organism evidence="8 9">
    <name type="scientific">Chrysemys picta bellii</name>
    <name type="common">Western painted turtle</name>
    <name type="synonym">Emys bellii</name>
    <dbReference type="NCBI Taxonomy" id="8478"/>
    <lineage>
        <taxon>Eukaryota</taxon>
        <taxon>Metazoa</taxon>
        <taxon>Chordata</taxon>
        <taxon>Craniata</taxon>
        <taxon>Vertebrata</taxon>
        <taxon>Euteleostomi</taxon>
        <taxon>Archelosauria</taxon>
        <taxon>Testudinata</taxon>
        <taxon>Testudines</taxon>
        <taxon>Cryptodira</taxon>
        <taxon>Durocryptodira</taxon>
        <taxon>Testudinoidea</taxon>
        <taxon>Emydidae</taxon>
        <taxon>Chrysemys</taxon>
    </lineage>
</organism>
<evidence type="ECO:0000256" key="1">
    <source>
        <dbReference type="ARBA" id="ARBA00010890"/>
    </source>
</evidence>
<keyword evidence="6" id="KW-0472">Membrane</keyword>
<evidence type="ECO:0000259" key="7">
    <source>
        <dbReference type="PROSITE" id="PS50853"/>
    </source>
</evidence>
<dbReference type="InterPro" id="IPR013783">
    <property type="entry name" value="Ig-like_fold"/>
</dbReference>
<evidence type="ECO:0000256" key="2">
    <source>
        <dbReference type="ARBA" id="ARBA00022729"/>
    </source>
</evidence>
<feature type="compositionally biased region" description="Low complexity" evidence="5">
    <location>
        <begin position="9"/>
        <end position="25"/>
    </location>
</feature>
<accession>A0A8C3FI97</accession>
<comment type="similarity">
    <text evidence="1">Belongs to the type I cytokine receptor family. Type 3 subfamily.</text>
</comment>
<feature type="domain" description="Fibronectin type-III" evidence="7">
    <location>
        <begin position="211"/>
        <end position="308"/>
    </location>
</feature>
<proteinExistence type="inferred from homology"/>
<evidence type="ECO:0000256" key="4">
    <source>
        <dbReference type="ARBA" id="ARBA00023180"/>
    </source>
</evidence>
<dbReference type="PROSITE" id="PS50853">
    <property type="entry name" value="FN3"/>
    <property type="match status" value="1"/>
</dbReference>
<dbReference type="Gene3D" id="2.60.40.10">
    <property type="entry name" value="Immunoglobulins"/>
    <property type="match status" value="2"/>
</dbReference>
<evidence type="ECO:0000313" key="9">
    <source>
        <dbReference type="Proteomes" id="UP000694380"/>
    </source>
</evidence>
<keyword evidence="3" id="KW-0677">Repeat</keyword>
<keyword evidence="9" id="KW-1185">Reference proteome</keyword>
<dbReference type="GO" id="GO:0016020">
    <property type="term" value="C:membrane"/>
    <property type="evidence" value="ECO:0007669"/>
    <property type="project" value="InterPro"/>
</dbReference>
<feature type="region of interest" description="Disordered" evidence="5">
    <location>
        <begin position="388"/>
        <end position="414"/>
    </location>
</feature>
<feature type="compositionally biased region" description="Basic residues" evidence="5">
    <location>
        <begin position="320"/>
        <end position="329"/>
    </location>
</feature>
<keyword evidence="2" id="KW-0732">Signal</keyword>
<reference evidence="8" key="1">
    <citation type="submission" date="2025-08" db="UniProtKB">
        <authorList>
            <consortium name="Ensembl"/>
        </authorList>
    </citation>
    <scope>IDENTIFICATION</scope>
</reference>
<dbReference type="CDD" id="cd00063">
    <property type="entry name" value="FN3"/>
    <property type="match status" value="1"/>
</dbReference>
<dbReference type="InterPro" id="IPR036116">
    <property type="entry name" value="FN3_sf"/>
</dbReference>
<dbReference type="Proteomes" id="UP000694380">
    <property type="component" value="Unplaced"/>
</dbReference>